<dbReference type="AlphaFoldDB" id="U1RH70"/>
<comment type="caution">
    <text evidence="2">The sequence shown here is derived from an EMBL/GenBank/DDBJ whole genome shotgun (WGS) entry which is preliminary data.</text>
</comment>
<dbReference type="HOGENOM" id="CLU_1954912_0_0_11"/>
<organism evidence="2 3">
    <name type="scientific">Actinomyces johnsonii F0510</name>
    <dbReference type="NCBI Taxonomy" id="1227262"/>
    <lineage>
        <taxon>Bacteria</taxon>
        <taxon>Bacillati</taxon>
        <taxon>Actinomycetota</taxon>
        <taxon>Actinomycetes</taxon>
        <taxon>Actinomycetales</taxon>
        <taxon>Actinomycetaceae</taxon>
        <taxon>Actinomyces</taxon>
    </lineage>
</organism>
<dbReference type="EMBL" id="AWSD01000254">
    <property type="protein sequence ID" value="ERH17847.1"/>
    <property type="molecule type" value="Genomic_DNA"/>
</dbReference>
<sequence>MGTEDHSRPPSSLTRSRREPAQDQFVSETSIGFDGVRLRGTTSTPGLLRTAPITSTLLHQVQQISIWWEDERPTHLVCIEQENILGRLQDAARHEPVGDLIDDSASLEEQFLNEIEGSFPSYMHGTLS</sequence>
<evidence type="ECO:0000313" key="3">
    <source>
        <dbReference type="Proteomes" id="UP000016498"/>
    </source>
</evidence>
<evidence type="ECO:0000256" key="1">
    <source>
        <dbReference type="SAM" id="MobiDB-lite"/>
    </source>
</evidence>
<name>U1RH70_9ACTO</name>
<evidence type="ECO:0000313" key="2">
    <source>
        <dbReference type="EMBL" id="ERH17847.1"/>
    </source>
</evidence>
<gene>
    <name evidence="2" type="ORF">HMPREF1549_02305</name>
</gene>
<dbReference type="Proteomes" id="UP000016498">
    <property type="component" value="Unassembled WGS sequence"/>
</dbReference>
<accession>U1RH70</accession>
<reference evidence="2 3" key="1">
    <citation type="submission" date="2013-06" db="EMBL/GenBank/DDBJ databases">
        <authorList>
            <person name="Weinstock G."/>
            <person name="Sodergren E."/>
            <person name="Lobos E.A."/>
            <person name="Fulton L."/>
            <person name="Fulton R."/>
            <person name="Courtney L."/>
            <person name="Fronick C."/>
            <person name="O'Laughlin M."/>
            <person name="Godfrey J."/>
            <person name="Wilson R.M."/>
            <person name="Miner T."/>
            <person name="Farmer C."/>
            <person name="Delehaunty K."/>
            <person name="Cordes M."/>
            <person name="Minx P."/>
            <person name="Tomlinson C."/>
            <person name="Chen J."/>
            <person name="Wollam A."/>
            <person name="Pepin K.H."/>
            <person name="Bhonagiri V."/>
            <person name="Zhang X."/>
            <person name="Warren W."/>
            <person name="Mitreva M."/>
            <person name="Mardis E.R."/>
            <person name="Wilson R.K."/>
        </authorList>
    </citation>
    <scope>NUCLEOTIDE SEQUENCE [LARGE SCALE GENOMIC DNA]</scope>
    <source>
        <strain evidence="2 3">F0510</strain>
    </source>
</reference>
<proteinExistence type="predicted"/>
<feature type="region of interest" description="Disordered" evidence="1">
    <location>
        <begin position="1"/>
        <end position="26"/>
    </location>
</feature>
<protein>
    <submittedName>
        <fullName evidence="2">Uncharacterized protein</fullName>
    </submittedName>
</protein>